<dbReference type="Gene3D" id="3.40.30.10">
    <property type="entry name" value="Glutaredoxin"/>
    <property type="match status" value="1"/>
</dbReference>
<keyword evidence="2" id="KW-0201">Cytochrome c-type biogenesis</keyword>
<proteinExistence type="predicted"/>
<keyword evidence="3" id="KW-1015">Disulfide bond</keyword>
<feature type="domain" description="Thioredoxin" evidence="5">
    <location>
        <begin position="44"/>
        <end position="180"/>
    </location>
</feature>
<dbReference type="GO" id="GO:0030313">
    <property type="term" value="C:cell envelope"/>
    <property type="evidence" value="ECO:0007669"/>
    <property type="project" value="UniProtKB-SubCell"/>
</dbReference>
<dbReference type="InterPro" id="IPR036249">
    <property type="entry name" value="Thioredoxin-like_sf"/>
</dbReference>
<dbReference type="InterPro" id="IPR050553">
    <property type="entry name" value="Thioredoxin_ResA/DsbE_sf"/>
</dbReference>
<dbReference type="PROSITE" id="PS51257">
    <property type="entry name" value="PROKAR_LIPOPROTEIN"/>
    <property type="match status" value="1"/>
</dbReference>
<dbReference type="CDD" id="cd02966">
    <property type="entry name" value="TlpA_like_family"/>
    <property type="match status" value="1"/>
</dbReference>
<dbReference type="EMBL" id="JNSK01000018">
    <property type="protein sequence ID" value="KGA18944.1"/>
    <property type="molecule type" value="Genomic_DNA"/>
</dbReference>
<sequence>MQRKISTLLLVAGLLLFSGCSGGGTSTAEESFVIGSGAQTFIKEGSRLKAPALSGMTLTGVNYTLAPGTVAVVNVWASWCSPCRAEAPALVAVSEKYPDVAFVGILTRDNLVNAEAFVRTKKITYPTLIDDALLIGFKGSLPANAIPSTIVIDSKGYVAARVSGVVTIGSLSALIEKVQGK</sequence>
<keyword evidence="4" id="KW-0676">Redox-active center</keyword>
<evidence type="ECO:0000256" key="3">
    <source>
        <dbReference type="ARBA" id="ARBA00023157"/>
    </source>
</evidence>
<dbReference type="InterPro" id="IPR013740">
    <property type="entry name" value="Redoxin"/>
</dbReference>
<dbReference type="AlphaFoldDB" id="A0A094QA36"/>
<dbReference type="PROSITE" id="PS51352">
    <property type="entry name" value="THIOREDOXIN_2"/>
    <property type="match status" value="1"/>
</dbReference>
<dbReference type="Pfam" id="PF08534">
    <property type="entry name" value="Redoxin"/>
    <property type="match status" value="1"/>
</dbReference>
<accession>A0A094QA36</accession>
<evidence type="ECO:0000256" key="1">
    <source>
        <dbReference type="ARBA" id="ARBA00004196"/>
    </source>
</evidence>
<evidence type="ECO:0000256" key="4">
    <source>
        <dbReference type="ARBA" id="ARBA00023284"/>
    </source>
</evidence>
<protein>
    <recommendedName>
        <fullName evidence="5">Thioredoxin domain-containing protein</fullName>
    </recommendedName>
</protein>
<gene>
    <name evidence="6" type="ORF">GM50_7260</name>
</gene>
<evidence type="ECO:0000259" key="5">
    <source>
        <dbReference type="PROSITE" id="PS51352"/>
    </source>
</evidence>
<reference evidence="6" key="1">
    <citation type="submission" date="2014-05" db="EMBL/GenBank/DDBJ databases">
        <title>Key roles for freshwater Actinobacteria revealed by deep metagenomic sequencing.</title>
        <authorList>
            <person name="Ghai R."/>
            <person name="Mizuno C.M."/>
            <person name="Picazo A."/>
            <person name="Camacho A."/>
            <person name="Rodriguez-Valera F."/>
        </authorList>
    </citation>
    <scope>NUCLEOTIDE SEQUENCE</scope>
</reference>
<evidence type="ECO:0000256" key="2">
    <source>
        <dbReference type="ARBA" id="ARBA00022748"/>
    </source>
</evidence>
<dbReference type="GO" id="GO:0017004">
    <property type="term" value="P:cytochrome complex assembly"/>
    <property type="evidence" value="ECO:0007669"/>
    <property type="project" value="UniProtKB-KW"/>
</dbReference>
<dbReference type="GO" id="GO:0016491">
    <property type="term" value="F:oxidoreductase activity"/>
    <property type="evidence" value="ECO:0007669"/>
    <property type="project" value="InterPro"/>
</dbReference>
<dbReference type="InterPro" id="IPR013766">
    <property type="entry name" value="Thioredoxin_domain"/>
</dbReference>
<name>A0A094QA36_9ZZZZ</name>
<dbReference type="PANTHER" id="PTHR42852">
    <property type="entry name" value="THIOL:DISULFIDE INTERCHANGE PROTEIN DSBE"/>
    <property type="match status" value="1"/>
</dbReference>
<comment type="caution">
    <text evidence="6">The sequence shown here is derived from an EMBL/GenBank/DDBJ whole genome shotgun (WGS) entry which is preliminary data.</text>
</comment>
<organism evidence="6">
    <name type="scientific">freshwater metagenome</name>
    <dbReference type="NCBI Taxonomy" id="449393"/>
    <lineage>
        <taxon>unclassified sequences</taxon>
        <taxon>metagenomes</taxon>
        <taxon>ecological metagenomes</taxon>
    </lineage>
</organism>
<comment type="subcellular location">
    <subcellularLocation>
        <location evidence="1">Cell envelope</location>
    </subcellularLocation>
</comment>
<dbReference type="SUPFAM" id="SSF52833">
    <property type="entry name" value="Thioredoxin-like"/>
    <property type="match status" value="1"/>
</dbReference>
<dbReference type="PANTHER" id="PTHR42852:SF6">
    <property type="entry name" value="THIOL:DISULFIDE INTERCHANGE PROTEIN DSBE"/>
    <property type="match status" value="1"/>
</dbReference>
<evidence type="ECO:0000313" key="6">
    <source>
        <dbReference type="EMBL" id="KGA18944.1"/>
    </source>
</evidence>